<dbReference type="RefSeq" id="WP_207860269.1">
    <property type="nucleotide sequence ID" value="NZ_JAFREP010000016.1"/>
</dbReference>
<evidence type="ECO:0000313" key="3">
    <source>
        <dbReference type="Proteomes" id="UP000664417"/>
    </source>
</evidence>
<dbReference type="Proteomes" id="UP000664417">
    <property type="component" value="Unassembled WGS sequence"/>
</dbReference>
<accession>A0A8J7QHI4</accession>
<comment type="caution">
    <text evidence="2">The sequence shown here is derived from an EMBL/GenBank/DDBJ whole genome shotgun (WGS) entry which is preliminary data.</text>
</comment>
<name>A0A8J7QHI4_9BACT</name>
<proteinExistence type="predicted"/>
<keyword evidence="1" id="KW-1133">Transmembrane helix</keyword>
<sequence length="107" mass="12800">MIFVNRDANLQREFTLPMTMFFIFGPLYLLYQLMVIPFFKYLLLEFFTFGCYRMISPFFIGRILQKGMTGDWEMIAPSSFIDYLLPVGMVSFIVLIMLWDIILILFY</sequence>
<reference evidence="2" key="1">
    <citation type="submission" date="2021-03" db="EMBL/GenBank/DDBJ databases">
        <authorList>
            <person name="Wang G."/>
        </authorList>
    </citation>
    <scope>NUCLEOTIDE SEQUENCE</scope>
    <source>
        <strain evidence="2">KCTC 12899</strain>
    </source>
</reference>
<feature type="transmembrane region" description="Helical" evidence="1">
    <location>
        <begin position="83"/>
        <end position="106"/>
    </location>
</feature>
<organism evidence="2 3">
    <name type="scientific">Acanthopleuribacter pedis</name>
    <dbReference type="NCBI Taxonomy" id="442870"/>
    <lineage>
        <taxon>Bacteria</taxon>
        <taxon>Pseudomonadati</taxon>
        <taxon>Acidobacteriota</taxon>
        <taxon>Holophagae</taxon>
        <taxon>Acanthopleuribacterales</taxon>
        <taxon>Acanthopleuribacteraceae</taxon>
        <taxon>Acanthopleuribacter</taxon>
    </lineage>
</organism>
<evidence type="ECO:0000313" key="2">
    <source>
        <dbReference type="EMBL" id="MBO1320315.1"/>
    </source>
</evidence>
<keyword evidence="3" id="KW-1185">Reference proteome</keyword>
<keyword evidence="1" id="KW-0812">Transmembrane</keyword>
<dbReference type="EMBL" id="JAFREP010000016">
    <property type="protein sequence ID" value="MBO1320315.1"/>
    <property type="molecule type" value="Genomic_DNA"/>
</dbReference>
<dbReference type="AlphaFoldDB" id="A0A8J7QHI4"/>
<protein>
    <submittedName>
        <fullName evidence="2">Uncharacterized protein</fullName>
    </submittedName>
</protein>
<evidence type="ECO:0000256" key="1">
    <source>
        <dbReference type="SAM" id="Phobius"/>
    </source>
</evidence>
<gene>
    <name evidence="2" type="ORF">J3U88_17705</name>
</gene>
<keyword evidence="1" id="KW-0472">Membrane</keyword>